<keyword evidence="2" id="KW-1185">Reference proteome</keyword>
<protein>
    <submittedName>
        <fullName evidence="1">Uncharacterized protein</fullName>
    </submittedName>
</protein>
<sequence length="389" mass="45471">MKHIFTIESIDPTDLKKVEEFILFAKKIYQDHPLWGHPLDIDVEKHILPSKNQMLQNGHFTLWLVRDNKNNIMARIAAFAPNNSTIGKIGFFESIDNLEVSSLLFNTAKRWMLSKGMKAIEGPVNFGMRDEFWGCLVEGEHPPVYNMPYNPPYYKNLFESFGFLNYFDQITYLRPLEPNILHPLVTKAGKRVLQNTDYTIRNIGKEDPMLPHYFREIYNKAWASFEGVPPISIEEAIRQMKLIKPIIDKRLIIFGFYKDQPISFFILMPDIGQIFKTFHGKFGWYQKLKFLYSIKRGKFIDRIIGRIFGVIPEFQGKGIEAAMIVHFENIVLQPGFPYKTLELNWIGDFNPSMMKVCRMIGGHKHKKHTTYHLPISKDFVFKRATIVNK</sequence>
<organism evidence="1 2">
    <name type="scientific">Halosquirtibacter laminarini</name>
    <dbReference type="NCBI Taxonomy" id="3374600"/>
    <lineage>
        <taxon>Bacteria</taxon>
        <taxon>Pseudomonadati</taxon>
        <taxon>Bacteroidota</taxon>
        <taxon>Bacteroidia</taxon>
        <taxon>Marinilabiliales</taxon>
        <taxon>Prolixibacteraceae</taxon>
        <taxon>Halosquirtibacter</taxon>
    </lineage>
</organism>
<dbReference type="Proteomes" id="UP000826212">
    <property type="component" value="Chromosome"/>
</dbReference>
<dbReference type="EMBL" id="CP081303">
    <property type="protein sequence ID" value="QZE15589.1"/>
    <property type="molecule type" value="Genomic_DNA"/>
</dbReference>
<reference evidence="1" key="1">
    <citation type="submission" date="2021-08" db="EMBL/GenBank/DDBJ databases">
        <title>Novel anaerobic bacterium isolated from sea squirt in East Sea, Republic of Korea.</title>
        <authorList>
            <person name="Nguyen T.H."/>
            <person name="Li Z."/>
            <person name="Lee Y.-J."/>
            <person name="Ko J."/>
            <person name="Kim S.-G."/>
        </authorList>
    </citation>
    <scope>NUCLEOTIDE SEQUENCE</scope>
    <source>
        <strain evidence="1">KCTC 25031</strain>
    </source>
</reference>
<evidence type="ECO:0000313" key="2">
    <source>
        <dbReference type="Proteomes" id="UP000826212"/>
    </source>
</evidence>
<proteinExistence type="predicted"/>
<name>A0AC61NPZ6_9BACT</name>
<accession>A0AC61NPZ6</accession>
<gene>
    <name evidence="1" type="ORF">K4L44_07075</name>
</gene>
<evidence type="ECO:0000313" key="1">
    <source>
        <dbReference type="EMBL" id="QZE15589.1"/>
    </source>
</evidence>